<evidence type="ECO:0000259" key="6">
    <source>
        <dbReference type="PROSITE" id="PS50106"/>
    </source>
</evidence>
<dbReference type="PANTHER" id="PTHR46001">
    <property type="entry name" value="TIAM (MAMMALIAN TUMOR INVASION AND METASTASIS FACTOR) HOMOLOG"/>
    <property type="match status" value="1"/>
</dbReference>
<feature type="region of interest" description="Disordered" evidence="3">
    <location>
        <begin position="1369"/>
        <end position="1400"/>
    </location>
</feature>
<dbReference type="InterPro" id="IPR001849">
    <property type="entry name" value="PH_domain"/>
</dbReference>
<feature type="compositionally biased region" description="Acidic residues" evidence="3">
    <location>
        <begin position="473"/>
        <end position="498"/>
    </location>
</feature>
<feature type="compositionally biased region" description="Low complexity" evidence="3">
    <location>
        <begin position="33"/>
        <end position="43"/>
    </location>
</feature>
<protein>
    <submittedName>
        <fullName evidence="8">T-lymphoma invasion and metastasis-inducing protein 2-like</fullName>
    </submittedName>
</protein>
<dbReference type="SUPFAM" id="SSF48065">
    <property type="entry name" value="DBL homology domain (DH-domain)"/>
    <property type="match status" value="1"/>
</dbReference>
<dbReference type="Gene3D" id="1.20.900.10">
    <property type="entry name" value="Dbl homology (DH) domain"/>
    <property type="match status" value="1"/>
</dbReference>
<accession>A0A6J2PC66</accession>
<evidence type="ECO:0000256" key="2">
    <source>
        <dbReference type="SAM" id="Coils"/>
    </source>
</evidence>
<feature type="region of interest" description="Disordered" evidence="3">
    <location>
        <begin position="462"/>
        <end position="502"/>
    </location>
</feature>
<evidence type="ECO:0000256" key="3">
    <source>
        <dbReference type="SAM" id="MobiDB-lite"/>
    </source>
</evidence>
<dbReference type="InParanoid" id="A0A6J2PC66"/>
<dbReference type="InterPro" id="IPR036034">
    <property type="entry name" value="PDZ_sf"/>
</dbReference>
<feature type="region of interest" description="Disordered" evidence="3">
    <location>
        <begin position="95"/>
        <end position="123"/>
    </location>
</feature>
<dbReference type="Pfam" id="PF18385">
    <property type="entry name" value="Tiam_CC_Ex"/>
    <property type="match status" value="1"/>
</dbReference>
<dbReference type="SMART" id="SM00325">
    <property type="entry name" value="RhoGEF"/>
    <property type="match status" value="1"/>
</dbReference>
<dbReference type="SUPFAM" id="SSF50729">
    <property type="entry name" value="PH domain-like"/>
    <property type="match status" value="2"/>
</dbReference>
<dbReference type="InterPro" id="IPR055230">
    <property type="entry name" value="PH_Tiam1/2"/>
</dbReference>
<dbReference type="Gene3D" id="2.30.42.10">
    <property type="match status" value="1"/>
</dbReference>
<feature type="compositionally biased region" description="Basic and acidic residues" evidence="3">
    <location>
        <begin position="1388"/>
        <end position="1400"/>
    </location>
</feature>
<dbReference type="InterPro" id="IPR043537">
    <property type="entry name" value="Tiam1/Tiam2/Sif"/>
</dbReference>
<evidence type="ECO:0000259" key="5">
    <source>
        <dbReference type="PROSITE" id="PS50010"/>
    </source>
</evidence>
<evidence type="ECO:0000259" key="4">
    <source>
        <dbReference type="PROSITE" id="PS50003"/>
    </source>
</evidence>
<dbReference type="PROSITE" id="PS00741">
    <property type="entry name" value="DH_1"/>
    <property type="match status" value="1"/>
</dbReference>
<evidence type="ECO:0000256" key="1">
    <source>
        <dbReference type="ARBA" id="ARBA00022737"/>
    </source>
</evidence>
<feature type="domain" description="PDZ" evidence="6">
    <location>
        <begin position="815"/>
        <end position="879"/>
    </location>
</feature>
<proteinExistence type="predicted"/>
<dbReference type="Pfam" id="PF00621">
    <property type="entry name" value="RhoGEF"/>
    <property type="match status" value="1"/>
</dbReference>
<dbReference type="SUPFAM" id="SSF50156">
    <property type="entry name" value="PDZ domain-like"/>
    <property type="match status" value="1"/>
</dbReference>
<feature type="region of interest" description="Disordered" evidence="3">
    <location>
        <begin position="1450"/>
        <end position="1478"/>
    </location>
</feature>
<dbReference type="InterPro" id="IPR040655">
    <property type="entry name" value="TIAM1_CC-Ex"/>
</dbReference>
<dbReference type="Pfam" id="PF23014">
    <property type="entry name" value="PH_Tiam1"/>
    <property type="match status" value="1"/>
</dbReference>
<dbReference type="RefSeq" id="XP_029282762.1">
    <property type="nucleotide sequence ID" value="XM_029426902.1"/>
</dbReference>
<dbReference type="GO" id="GO:0005085">
    <property type="term" value="F:guanyl-nucleotide exchange factor activity"/>
    <property type="evidence" value="ECO:0007669"/>
    <property type="project" value="InterPro"/>
</dbReference>
<reference evidence="8" key="1">
    <citation type="submission" date="2025-08" db="UniProtKB">
        <authorList>
            <consortium name="RefSeq"/>
        </authorList>
    </citation>
    <scope>IDENTIFICATION</scope>
</reference>
<organism evidence="7 8">
    <name type="scientific">Cottoperca gobio</name>
    <name type="common">Frogmouth</name>
    <name type="synonym">Aphritis gobio</name>
    <dbReference type="NCBI Taxonomy" id="56716"/>
    <lineage>
        <taxon>Eukaryota</taxon>
        <taxon>Metazoa</taxon>
        <taxon>Chordata</taxon>
        <taxon>Craniata</taxon>
        <taxon>Vertebrata</taxon>
        <taxon>Euteleostomi</taxon>
        <taxon>Actinopterygii</taxon>
        <taxon>Neopterygii</taxon>
        <taxon>Teleostei</taxon>
        <taxon>Neoteleostei</taxon>
        <taxon>Acanthomorphata</taxon>
        <taxon>Eupercaria</taxon>
        <taxon>Perciformes</taxon>
        <taxon>Notothenioidei</taxon>
        <taxon>Bovichtidae</taxon>
        <taxon>Cottoperca</taxon>
    </lineage>
</organism>
<dbReference type="Pfam" id="PF00595">
    <property type="entry name" value="PDZ"/>
    <property type="match status" value="1"/>
</dbReference>
<dbReference type="SMART" id="SM00228">
    <property type="entry name" value="PDZ"/>
    <property type="match status" value="1"/>
</dbReference>
<dbReference type="InterPro" id="IPR000219">
    <property type="entry name" value="DH_dom"/>
</dbReference>
<dbReference type="OrthoDB" id="8059989at2759"/>
<gene>
    <name evidence="8" type="primary">LOC115005101</name>
</gene>
<feature type="region of interest" description="Disordered" evidence="3">
    <location>
        <begin position="135"/>
        <end position="169"/>
    </location>
</feature>
<dbReference type="InterPro" id="IPR001478">
    <property type="entry name" value="PDZ"/>
</dbReference>
<sequence>MGNTDSQSGFVPPAKSSSSLRFSSRREEVPSARSWWRSSQGGSRSRGRTYMNQHAAGPPYTSWHYEHATRGGSKLGAGSPQRFIRGNQFGYLDNGGGSNGGCGERTSLESGGGGGSPKVLLSKDGSMRVEFTNTRGVPMEPQGLTTTAAPPVAEPSLRTSKGSSLSSDGSWYDSPWGAGGELVDNVFVCGPSVANSSGYTTYSSSRTEETATDSSGYNTVFSAQVDISPGFNSNLLFPAAQTVKFTAAAGYNTCSSGRTEDSGIGDSLILQADMRDFSLASPSSTSLDSVYHNALPAFLTTPDASLQRRTASSSSSALMLDDVIQEEEGSGGGVEQRYSSMTLPCRRAEAAAPPSTSSGNSRKDFLKSRIRRLSDWTGSLSRKKRRIQEPYGSDTSEVFIDGSDSWRVGCGTLWSSNPLQTQNQNQFPAVHCGSSRSLNQNQSGDVQRQNVYENFMQELETGCSSVADRTEPSEEEEEEEEDEEEEEEEDGDGEEEGGGGEQLDVLFDKEQGAVRRAGWLSFKALITVSKDRKLELVARRKWRHYWVTLKGCSLLFYETYGKSVSAEQELSPRYALLADDSIVQAVPEHPKKEHVFCLSNSHGDVYLFQATNQTDLENWVTAIHSASASLLAKRQGKEDTLRLLRCESRSLLHKIDMDGKMKKMAELQLSVIKEQKNRKAVESQIQQWEQNLEKLNLDLFRLRCYLSSLQGSELPNPKSLLAVAGRPSKSMLGRLGVFSVSSFHALVCSRDKGTLRRRYRSVSGGGGRRRGGLPSSLKELDALKTRIRDGRHTAQREAAPPAGRPAALQPSEAFTLNVRRLDAAKDFGFAVTGHVDGAGESHVYVSEVDPLGPSAAGGLRAGDEVLAVNGAVVSALDLDLMQSLFSPQKLQLLLRRDEEPAEPPAPPRPPLLQTVVLLPVCDGELQRREDEEMLEEEEEGGGVLQRAACCLSCRQPAESLVLLNVERVHALYQTFPECRAAETDVPRNPYSREAGLQPPSPAHLSVCQRLRKVIQELVDTEKSYVKDLVCLFELYLTPLQKEPFLSKAEMEALFGSLPEMLDFQKVFLQTLEQRIASCPNFSSLETPGQFKKLLFSLGGSFLYYADHFKHYSGFCANHIKVQKVLERAKTDGAFKHFLEARNPTNQHSSSLESYLIKPVQRVLKYPLLLRELVSLTDPESPEHTHLTEALRAMEKVATHINEMQKIYEDYGCVFDQLAAEHSAPDKQVTEISMGEFLIHSSVVWLNPLPCLGRLRKEPELTLFVFKRAVILVYRENIKLKKRMTVSRSADLDPFRFRWLIPVSAVQVRPANITGSENECVWELVHSRSEVEGRPETVFQLCSSGLETKASVLRALRSLLRDRAPAGSLRRTRLSTERSSSWRRRQQRCRSDSQRTVEESRRAGIGSILGETCSEPLLPRRAACDPTGKRTRLCSLTSELEAQLQRLNFTEEEAERGAASQSGDRRHVEKRRSSSLRRTAAGEAPDILLERDFSVQSMTSMINEDCFYDSVLGTHPAAVPTLQG</sequence>
<feature type="region of interest" description="Disordered" evidence="3">
    <location>
        <begin position="1"/>
        <end position="81"/>
    </location>
</feature>
<dbReference type="CDD" id="cd00160">
    <property type="entry name" value="RhoGEF"/>
    <property type="match status" value="1"/>
</dbReference>
<dbReference type="InterPro" id="IPR001331">
    <property type="entry name" value="GDS_CDC24_CS"/>
</dbReference>
<dbReference type="CDD" id="cd01230">
    <property type="entry name" value="PH1_Tiam1_2"/>
    <property type="match status" value="1"/>
</dbReference>
<feature type="domain" description="DH" evidence="5">
    <location>
        <begin position="1009"/>
        <end position="1203"/>
    </location>
</feature>
<feature type="domain" description="PH" evidence="4">
    <location>
        <begin position="513"/>
        <end position="628"/>
    </location>
</feature>
<dbReference type="Gene3D" id="2.30.29.30">
    <property type="entry name" value="Pleckstrin-homology domain (PH domain)/Phosphotyrosine-binding domain (PTB)"/>
    <property type="match status" value="2"/>
</dbReference>
<dbReference type="InterPro" id="IPR011993">
    <property type="entry name" value="PH-like_dom_sf"/>
</dbReference>
<dbReference type="PROSITE" id="PS50010">
    <property type="entry name" value="DH_2"/>
    <property type="match status" value="1"/>
</dbReference>
<evidence type="ECO:0000313" key="8">
    <source>
        <dbReference type="RefSeq" id="XP_029282762.1"/>
    </source>
</evidence>
<dbReference type="Proteomes" id="UP000504630">
    <property type="component" value="Unplaced"/>
</dbReference>
<keyword evidence="1" id="KW-0677">Repeat</keyword>
<evidence type="ECO:0000313" key="7">
    <source>
        <dbReference type="Proteomes" id="UP000504630"/>
    </source>
</evidence>
<name>A0A6J2PC66_COTGO</name>
<dbReference type="PROSITE" id="PS50106">
    <property type="entry name" value="PDZ"/>
    <property type="match status" value="1"/>
</dbReference>
<dbReference type="SMART" id="SM00233">
    <property type="entry name" value="PH"/>
    <property type="match status" value="2"/>
</dbReference>
<keyword evidence="7" id="KW-1185">Reference proteome</keyword>
<dbReference type="PANTHER" id="PTHR46001:SF5">
    <property type="entry name" value="RHO GUANINE NUCLEOTIDE EXCHANGE FACTOR TIAM2"/>
    <property type="match status" value="1"/>
</dbReference>
<dbReference type="InterPro" id="IPR035899">
    <property type="entry name" value="DBL_dom_sf"/>
</dbReference>
<dbReference type="Gene3D" id="6.10.140.680">
    <property type="match status" value="1"/>
</dbReference>
<keyword evidence="2" id="KW-0175">Coiled coil</keyword>
<dbReference type="PROSITE" id="PS50003">
    <property type="entry name" value="PH_DOMAIN"/>
    <property type="match status" value="1"/>
</dbReference>
<dbReference type="CDD" id="cd00136">
    <property type="entry name" value="PDZ_canonical"/>
    <property type="match status" value="1"/>
</dbReference>
<dbReference type="GO" id="GO:0007264">
    <property type="term" value="P:small GTPase-mediated signal transduction"/>
    <property type="evidence" value="ECO:0007669"/>
    <property type="project" value="InterPro"/>
</dbReference>
<dbReference type="GeneID" id="115005101"/>
<dbReference type="KEGG" id="cgob:115005101"/>
<dbReference type="Pfam" id="PF00169">
    <property type="entry name" value="PH"/>
    <property type="match status" value="1"/>
</dbReference>
<feature type="coiled-coil region" evidence="2">
    <location>
        <begin position="671"/>
        <end position="698"/>
    </location>
</feature>
<feature type="compositionally biased region" description="Low complexity" evidence="3">
    <location>
        <begin position="156"/>
        <end position="169"/>
    </location>
</feature>